<dbReference type="Proteomes" id="UP000026962">
    <property type="component" value="Chromosome 3"/>
</dbReference>
<dbReference type="EnsemblPlants" id="OPUNC03G16780.1">
    <property type="protein sequence ID" value="OPUNC03G16780.1"/>
    <property type="gene ID" value="OPUNC03G16780"/>
</dbReference>
<dbReference type="AlphaFoldDB" id="A0A0E0KDR8"/>
<dbReference type="PROSITE" id="PS51257">
    <property type="entry name" value="PROKAR_LIPOPROTEIN"/>
    <property type="match status" value="1"/>
</dbReference>
<organism evidence="1">
    <name type="scientific">Oryza punctata</name>
    <name type="common">Red rice</name>
    <dbReference type="NCBI Taxonomy" id="4537"/>
    <lineage>
        <taxon>Eukaryota</taxon>
        <taxon>Viridiplantae</taxon>
        <taxon>Streptophyta</taxon>
        <taxon>Embryophyta</taxon>
        <taxon>Tracheophyta</taxon>
        <taxon>Spermatophyta</taxon>
        <taxon>Magnoliopsida</taxon>
        <taxon>Liliopsida</taxon>
        <taxon>Poales</taxon>
        <taxon>Poaceae</taxon>
        <taxon>BOP clade</taxon>
        <taxon>Oryzoideae</taxon>
        <taxon>Oryzeae</taxon>
        <taxon>Oryzinae</taxon>
        <taxon>Oryza</taxon>
    </lineage>
</organism>
<accession>A0A0E0KDR8</accession>
<evidence type="ECO:0000313" key="2">
    <source>
        <dbReference type="Proteomes" id="UP000026962"/>
    </source>
</evidence>
<keyword evidence="2" id="KW-1185">Reference proteome</keyword>
<evidence type="ECO:0000313" key="1">
    <source>
        <dbReference type="EnsemblPlants" id="OPUNC03G16780.1"/>
    </source>
</evidence>
<reference evidence="1" key="1">
    <citation type="submission" date="2015-04" db="UniProtKB">
        <authorList>
            <consortium name="EnsemblPlants"/>
        </authorList>
    </citation>
    <scope>IDENTIFICATION</scope>
</reference>
<dbReference type="Gramene" id="OPUNC03G16780.1">
    <property type="protein sequence ID" value="OPUNC03G16780.1"/>
    <property type="gene ID" value="OPUNC03G16780"/>
</dbReference>
<protein>
    <submittedName>
        <fullName evidence="1">Uncharacterized protein</fullName>
    </submittedName>
</protein>
<name>A0A0E0KDR8_ORYPU</name>
<sequence>MALWVRPRHVQLCSAGLGCLLEGDGKEGRDLPRLRLTRLKLPWLNRRLSSDSRRASNKCRRNQDLFIALVFLTCVKGPYYQAGV</sequence>
<proteinExistence type="predicted"/>
<reference evidence="1" key="2">
    <citation type="submission" date="2018-05" db="EMBL/GenBank/DDBJ databases">
        <title>OpunRS2 (Oryza punctata Reference Sequence Version 2).</title>
        <authorList>
            <person name="Zhang J."/>
            <person name="Kudrna D."/>
            <person name="Lee S."/>
            <person name="Talag J."/>
            <person name="Welchert J."/>
            <person name="Wing R.A."/>
        </authorList>
    </citation>
    <scope>NUCLEOTIDE SEQUENCE [LARGE SCALE GENOMIC DNA]</scope>
</reference>
<dbReference type="HOGENOM" id="CLU_2531370_0_0_1"/>